<name>A0A291LCK2_9CAUD</name>
<dbReference type="Proteomes" id="UP000230794">
    <property type="component" value="Segment"/>
</dbReference>
<proteinExistence type="predicted"/>
<organism evidence="1 2">
    <name type="scientific">Klebsiella phage vB_KpnM_KpV79</name>
    <dbReference type="NCBI Taxonomy" id="2041212"/>
    <lineage>
        <taxon>Viruses</taxon>
        <taxon>Duplodnaviria</taxon>
        <taxon>Heunggongvirae</taxon>
        <taxon>Uroviricota</taxon>
        <taxon>Caudoviricetes</taxon>
        <taxon>Jameshumphriesvirinae</taxon>
        <taxon>Sircambvirus</taxon>
        <taxon>Sircambvirus KpV79</taxon>
        <taxon>Jedunavirus KpV52</taxon>
    </lineage>
</organism>
<protein>
    <submittedName>
        <fullName evidence="1">Uncharacterized protein</fullName>
    </submittedName>
</protein>
<gene>
    <name evidence="1" type="ORF">kpv79_44</name>
</gene>
<sequence length="37" mass="4205">MIPRESLISQFNYKFIVAHGFKDCISWLCSWSSAAPA</sequence>
<evidence type="ECO:0000313" key="2">
    <source>
        <dbReference type="Proteomes" id="UP000230794"/>
    </source>
</evidence>
<dbReference type="EMBL" id="MF663761">
    <property type="protein sequence ID" value="ATI16497.1"/>
    <property type="molecule type" value="Genomic_DNA"/>
</dbReference>
<reference evidence="1 2" key="1">
    <citation type="submission" date="2017-08" db="EMBL/GenBank/DDBJ databases">
        <title>Complete genome sequence of Klebsiella pneumoniae phage vB_KpnM_KpV79.</title>
        <authorList>
            <person name="Komisarova E.V."/>
            <person name="Krasilnikova V.M."/>
            <person name="Myakinina V.P."/>
            <person name="Kislichkina A.A."/>
            <person name="Bogun A.G."/>
            <person name="Volozhantsev N.V."/>
        </authorList>
    </citation>
    <scope>NUCLEOTIDE SEQUENCE [LARGE SCALE GENOMIC DNA]</scope>
</reference>
<keyword evidence="2" id="KW-1185">Reference proteome</keyword>
<evidence type="ECO:0000313" key="1">
    <source>
        <dbReference type="EMBL" id="ATI16497.1"/>
    </source>
</evidence>
<accession>A0A291LCK2</accession>